<feature type="signal peptide" evidence="2">
    <location>
        <begin position="1"/>
        <end position="25"/>
    </location>
</feature>
<dbReference type="RefSeq" id="WP_307356689.1">
    <property type="nucleotide sequence ID" value="NZ_BAAACJ010000004.1"/>
</dbReference>
<evidence type="ECO:0000313" key="3">
    <source>
        <dbReference type="EMBL" id="MDQ0480619.1"/>
    </source>
</evidence>
<feature type="region of interest" description="Disordered" evidence="1">
    <location>
        <begin position="336"/>
        <end position="366"/>
    </location>
</feature>
<evidence type="ECO:0000256" key="2">
    <source>
        <dbReference type="SAM" id="SignalP"/>
    </source>
</evidence>
<name>A0ABU0JU40_HATLI</name>
<dbReference type="Proteomes" id="UP001224418">
    <property type="component" value="Unassembled WGS sequence"/>
</dbReference>
<reference evidence="3 4" key="1">
    <citation type="submission" date="2023-07" db="EMBL/GenBank/DDBJ databases">
        <title>Genomic Encyclopedia of Type Strains, Phase IV (KMG-IV): sequencing the most valuable type-strain genomes for metagenomic binning, comparative biology and taxonomic classification.</title>
        <authorList>
            <person name="Goeker M."/>
        </authorList>
    </citation>
    <scope>NUCLEOTIDE SEQUENCE [LARGE SCALE GENOMIC DNA]</scope>
    <source>
        <strain evidence="3 4">DSM 1400</strain>
    </source>
</reference>
<organism evidence="3 4">
    <name type="scientific">Hathewaya limosa</name>
    <name type="common">Clostridium limosum</name>
    <dbReference type="NCBI Taxonomy" id="1536"/>
    <lineage>
        <taxon>Bacteria</taxon>
        <taxon>Bacillati</taxon>
        <taxon>Bacillota</taxon>
        <taxon>Clostridia</taxon>
        <taxon>Eubacteriales</taxon>
        <taxon>Clostridiaceae</taxon>
        <taxon>Hathewaya</taxon>
    </lineage>
</organism>
<protein>
    <submittedName>
        <fullName evidence="3">Uncharacterized protein</fullName>
    </submittedName>
</protein>
<evidence type="ECO:0000256" key="1">
    <source>
        <dbReference type="SAM" id="MobiDB-lite"/>
    </source>
</evidence>
<comment type="caution">
    <text evidence="3">The sequence shown here is derived from an EMBL/GenBank/DDBJ whole genome shotgun (WGS) entry which is preliminary data.</text>
</comment>
<proteinExistence type="predicted"/>
<evidence type="ECO:0000313" key="4">
    <source>
        <dbReference type="Proteomes" id="UP001224418"/>
    </source>
</evidence>
<accession>A0ABU0JU40</accession>
<gene>
    <name evidence="3" type="ORF">QOZ93_002367</name>
</gene>
<feature type="chain" id="PRO_5046313964" evidence="2">
    <location>
        <begin position="26"/>
        <end position="508"/>
    </location>
</feature>
<sequence length="508" mass="58705">MKRKILSIIISCSLVLNLATTSVFAQNKHNLFENKLKHKIDSTGEYISSKVMDENYIASNIEVKDEKDINNYNWNFKTKEDKFIVPKNNTYCDKTQSNVDELYKIAYKATMNCLKNKDQKSIENARKAVSKLPSSLNWAIGEFSKQIDTTQQVIFVKILNSLKESNKYYRQEDINECRVMINDVIEDEYRLTWSSELDKAQQKKINMLVSDVEHCEFISYSELDLKQVYKDFEDIFKVKYNKGIINWVKNYNNEIVKDVYGLQILNTKYRNEISKYLNKNDIENLNGCESEDRVIGYLKNIKADKDKSYNAGRYWATKTFSVPALGINPDIVPKNTLNSTKHINNTTKKPTNTVKKPSNSSKPKTTTDEEYVLDVILIGSPCIPYRLTRSQYNTLQDQCGTFSNVAFVNYVNGHYNLTHNSQLDNGARMAYNGNLSSDYRYIPEGASKVRGIEFQVPYHPNMNINKFIAENIPRRINKVLPGKQYGVYCNLKFQDGIFKVTGFLLIVD</sequence>
<feature type="compositionally biased region" description="Low complexity" evidence="1">
    <location>
        <begin position="340"/>
        <end position="364"/>
    </location>
</feature>
<keyword evidence="2" id="KW-0732">Signal</keyword>
<dbReference type="EMBL" id="JAUSWN010000023">
    <property type="protein sequence ID" value="MDQ0480619.1"/>
    <property type="molecule type" value="Genomic_DNA"/>
</dbReference>
<keyword evidence="4" id="KW-1185">Reference proteome</keyword>